<feature type="region of interest" description="Disordered" evidence="1">
    <location>
        <begin position="1"/>
        <end position="194"/>
    </location>
</feature>
<dbReference type="AlphaFoldDB" id="A0A6A6XXX4"/>
<name>A0A6A6XXX4_9PLEO</name>
<organism evidence="2 3">
    <name type="scientific">Melanomma pulvis-pyrius CBS 109.77</name>
    <dbReference type="NCBI Taxonomy" id="1314802"/>
    <lineage>
        <taxon>Eukaryota</taxon>
        <taxon>Fungi</taxon>
        <taxon>Dikarya</taxon>
        <taxon>Ascomycota</taxon>
        <taxon>Pezizomycotina</taxon>
        <taxon>Dothideomycetes</taxon>
        <taxon>Pleosporomycetidae</taxon>
        <taxon>Pleosporales</taxon>
        <taxon>Melanommataceae</taxon>
        <taxon>Melanomma</taxon>
    </lineage>
</organism>
<protein>
    <submittedName>
        <fullName evidence="2">Uncharacterized protein</fullName>
    </submittedName>
</protein>
<feature type="compositionally biased region" description="Low complexity" evidence="1">
    <location>
        <begin position="62"/>
        <end position="71"/>
    </location>
</feature>
<dbReference type="EMBL" id="MU001747">
    <property type="protein sequence ID" value="KAF2800457.1"/>
    <property type="molecule type" value="Genomic_DNA"/>
</dbReference>
<feature type="compositionally biased region" description="Polar residues" evidence="1">
    <location>
        <begin position="82"/>
        <end position="91"/>
    </location>
</feature>
<reference evidence="2" key="1">
    <citation type="journal article" date="2020" name="Stud. Mycol.">
        <title>101 Dothideomycetes genomes: a test case for predicting lifestyles and emergence of pathogens.</title>
        <authorList>
            <person name="Haridas S."/>
            <person name="Albert R."/>
            <person name="Binder M."/>
            <person name="Bloem J."/>
            <person name="Labutti K."/>
            <person name="Salamov A."/>
            <person name="Andreopoulos B."/>
            <person name="Baker S."/>
            <person name="Barry K."/>
            <person name="Bills G."/>
            <person name="Bluhm B."/>
            <person name="Cannon C."/>
            <person name="Castanera R."/>
            <person name="Culley D."/>
            <person name="Daum C."/>
            <person name="Ezra D."/>
            <person name="Gonzalez J."/>
            <person name="Henrissat B."/>
            <person name="Kuo A."/>
            <person name="Liang C."/>
            <person name="Lipzen A."/>
            <person name="Lutzoni F."/>
            <person name="Magnuson J."/>
            <person name="Mondo S."/>
            <person name="Nolan M."/>
            <person name="Ohm R."/>
            <person name="Pangilinan J."/>
            <person name="Park H.-J."/>
            <person name="Ramirez L."/>
            <person name="Alfaro M."/>
            <person name="Sun H."/>
            <person name="Tritt A."/>
            <person name="Yoshinaga Y."/>
            <person name="Zwiers L.-H."/>
            <person name="Turgeon B."/>
            <person name="Goodwin S."/>
            <person name="Spatafora J."/>
            <person name="Crous P."/>
            <person name="Grigoriev I."/>
        </authorList>
    </citation>
    <scope>NUCLEOTIDE SEQUENCE</scope>
    <source>
        <strain evidence="2">CBS 109.77</strain>
    </source>
</reference>
<sequence length="220" mass="22379">MPPIPIHKNDPIAPVAAKPDGITPQTANPPPTRTTPASVPATTTSNSSSNPPAPQPGARPLAPTSTQAQPPSSTPPAPQPGYTATHTTTETRLGGPPAQFTIPPPSDTQLAGRSTTTATQASKPGPTMLNLGPATSQYQSEHSQDAVPTRASGEERRSLEHPPGYAQHPDNSPYTAATTGGQQGTGEDAGAGGAAWGLLSKAGEALKKGEEAAWRAVRSK</sequence>
<evidence type="ECO:0000313" key="2">
    <source>
        <dbReference type="EMBL" id="KAF2800457.1"/>
    </source>
</evidence>
<keyword evidence="3" id="KW-1185">Reference proteome</keyword>
<accession>A0A6A6XXX4</accession>
<feature type="compositionally biased region" description="Low complexity" evidence="1">
    <location>
        <begin position="34"/>
        <end position="50"/>
    </location>
</feature>
<proteinExistence type="predicted"/>
<evidence type="ECO:0000256" key="1">
    <source>
        <dbReference type="SAM" id="MobiDB-lite"/>
    </source>
</evidence>
<feature type="compositionally biased region" description="Gly residues" evidence="1">
    <location>
        <begin position="181"/>
        <end position="194"/>
    </location>
</feature>
<evidence type="ECO:0000313" key="3">
    <source>
        <dbReference type="Proteomes" id="UP000799757"/>
    </source>
</evidence>
<gene>
    <name evidence="2" type="ORF">K505DRAFT_320440</name>
</gene>
<feature type="compositionally biased region" description="Polar residues" evidence="1">
    <location>
        <begin position="107"/>
        <end position="122"/>
    </location>
</feature>
<dbReference type="Proteomes" id="UP000799757">
    <property type="component" value="Unassembled WGS sequence"/>
</dbReference>
<dbReference type="OrthoDB" id="5385910at2759"/>